<feature type="region of interest" description="Disordered" evidence="1">
    <location>
        <begin position="23"/>
        <end position="56"/>
    </location>
</feature>
<sequence length="180" mass="20825">MSRQLGDRTAQIRRQIRSTSLDRKLASLDRSRDSGRVLTEKRDRSTPVDSDRRREVRSLSSDRVSDLRDIRVLERRLTREDDRRSSDATRRILTLSSKDENNNFARTDKRQSIPEERRMATSFRTDVNYIPGLKSGSIFNAAQLVLLSLLVAQVVSNSSKAKKNWFLENNFVTVTKEKVL</sequence>
<dbReference type="EMBL" id="JALNTZ010000007">
    <property type="protein sequence ID" value="KAJ3646737.1"/>
    <property type="molecule type" value="Genomic_DNA"/>
</dbReference>
<protein>
    <submittedName>
        <fullName evidence="2">Uncharacterized protein</fullName>
    </submittedName>
</protein>
<keyword evidence="3" id="KW-1185">Reference proteome</keyword>
<comment type="caution">
    <text evidence="2">The sequence shown here is derived from an EMBL/GenBank/DDBJ whole genome shotgun (WGS) entry which is preliminary data.</text>
</comment>
<dbReference type="Proteomes" id="UP001168821">
    <property type="component" value="Unassembled WGS sequence"/>
</dbReference>
<evidence type="ECO:0000313" key="2">
    <source>
        <dbReference type="EMBL" id="KAJ3646737.1"/>
    </source>
</evidence>
<accession>A0AA38I2T9</accession>
<evidence type="ECO:0000313" key="3">
    <source>
        <dbReference type="Proteomes" id="UP001168821"/>
    </source>
</evidence>
<proteinExistence type="predicted"/>
<dbReference type="AlphaFoldDB" id="A0AA38I2T9"/>
<name>A0AA38I2T9_9CUCU</name>
<organism evidence="2 3">
    <name type="scientific">Zophobas morio</name>
    <dbReference type="NCBI Taxonomy" id="2755281"/>
    <lineage>
        <taxon>Eukaryota</taxon>
        <taxon>Metazoa</taxon>
        <taxon>Ecdysozoa</taxon>
        <taxon>Arthropoda</taxon>
        <taxon>Hexapoda</taxon>
        <taxon>Insecta</taxon>
        <taxon>Pterygota</taxon>
        <taxon>Neoptera</taxon>
        <taxon>Endopterygota</taxon>
        <taxon>Coleoptera</taxon>
        <taxon>Polyphaga</taxon>
        <taxon>Cucujiformia</taxon>
        <taxon>Tenebrionidae</taxon>
        <taxon>Zophobas</taxon>
    </lineage>
</organism>
<gene>
    <name evidence="2" type="ORF">Zmor_024311</name>
</gene>
<evidence type="ECO:0000256" key="1">
    <source>
        <dbReference type="SAM" id="MobiDB-lite"/>
    </source>
</evidence>
<reference evidence="2" key="1">
    <citation type="journal article" date="2023" name="G3 (Bethesda)">
        <title>Whole genome assemblies of Zophobas morio and Tenebrio molitor.</title>
        <authorList>
            <person name="Kaur S."/>
            <person name="Stinson S.A."/>
            <person name="diCenzo G.C."/>
        </authorList>
    </citation>
    <scope>NUCLEOTIDE SEQUENCE</scope>
    <source>
        <strain evidence="2">QUZm001</strain>
    </source>
</reference>